<evidence type="ECO:0000313" key="5">
    <source>
        <dbReference type="EMBL" id="MFC3071820.1"/>
    </source>
</evidence>
<keyword evidence="3" id="KW-1133">Transmembrane helix</keyword>
<evidence type="ECO:0000313" key="6">
    <source>
        <dbReference type="Proteomes" id="UP001595377"/>
    </source>
</evidence>
<dbReference type="InterPro" id="IPR029787">
    <property type="entry name" value="Nucleotide_cyclase"/>
</dbReference>
<evidence type="ECO:0000256" key="1">
    <source>
        <dbReference type="ARBA" id="ARBA00012528"/>
    </source>
</evidence>
<feature type="transmembrane region" description="Helical" evidence="3">
    <location>
        <begin position="96"/>
        <end position="112"/>
    </location>
</feature>
<feature type="transmembrane region" description="Helical" evidence="3">
    <location>
        <begin position="118"/>
        <end position="139"/>
    </location>
</feature>
<comment type="caution">
    <text evidence="5">The sequence shown here is derived from an EMBL/GenBank/DDBJ whole genome shotgun (WGS) entry which is preliminary data.</text>
</comment>
<accession>A0ABV7DAP6</accession>
<keyword evidence="5" id="KW-0548">Nucleotidyltransferase</keyword>
<feature type="transmembrane region" description="Helical" evidence="3">
    <location>
        <begin position="35"/>
        <end position="56"/>
    </location>
</feature>
<proteinExistence type="predicted"/>
<keyword evidence="3" id="KW-0472">Membrane</keyword>
<keyword evidence="5" id="KW-0808">Transferase</keyword>
<dbReference type="GO" id="GO:0052621">
    <property type="term" value="F:diguanylate cyclase activity"/>
    <property type="evidence" value="ECO:0007669"/>
    <property type="project" value="UniProtKB-EC"/>
</dbReference>
<dbReference type="Gene3D" id="3.30.70.270">
    <property type="match status" value="1"/>
</dbReference>
<keyword evidence="3" id="KW-0812">Transmembrane</keyword>
<dbReference type="SUPFAM" id="SSF55073">
    <property type="entry name" value="Nucleotide cyclase"/>
    <property type="match status" value="1"/>
</dbReference>
<feature type="transmembrane region" description="Helical" evidence="3">
    <location>
        <begin position="151"/>
        <end position="171"/>
    </location>
</feature>
<gene>
    <name evidence="5" type="ORF">ACFOHH_01725</name>
</gene>
<dbReference type="PANTHER" id="PTHR45138">
    <property type="entry name" value="REGULATORY COMPONENTS OF SENSORY TRANSDUCTION SYSTEM"/>
    <property type="match status" value="1"/>
</dbReference>
<dbReference type="InterPro" id="IPR000160">
    <property type="entry name" value="GGDEF_dom"/>
</dbReference>
<dbReference type="NCBIfam" id="TIGR00254">
    <property type="entry name" value="GGDEF"/>
    <property type="match status" value="1"/>
</dbReference>
<dbReference type="InterPro" id="IPR043128">
    <property type="entry name" value="Rev_trsase/Diguanyl_cyclase"/>
</dbReference>
<keyword evidence="6" id="KW-1185">Reference proteome</keyword>
<dbReference type="PANTHER" id="PTHR45138:SF9">
    <property type="entry name" value="DIGUANYLATE CYCLASE DGCM-RELATED"/>
    <property type="match status" value="1"/>
</dbReference>
<dbReference type="SMART" id="SM00267">
    <property type="entry name" value="GGDEF"/>
    <property type="match status" value="1"/>
</dbReference>
<reference evidence="6" key="1">
    <citation type="journal article" date="2019" name="Int. J. Syst. Evol. Microbiol.">
        <title>The Global Catalogue of Microorganisms (GCM) 10K type strain sequencing project: providing services to taxonomists for standard genome sequencing and annotation.</title>
        <authorList>
            <consortium name="The Broad Institute Genomics Platform"/>
            <consortium name="The Broad Institute Genome Sequencing Center for Infectious Disease"/>
            <person name="Wu L."/>
            <person name="Ma J."/>
        </authorList>
    </citation>
    <scope>NUCLEOTIDE SEQUENCE [LARGE SCALE GENOMIC DNA]</scope>
    <source>
        <strain evidence="6">KCTC 52677</strain>
    </source>
</reference>
<dbReference type="InterPro" id="IPR050469">
    <property type="entry name" value="Diguanylate_Cyclase"/>
</dbReference>
<feature type="transmembrane region" description="Helical" evidence="3">
    <location>
        <begin position="6"/>
        <end position="28"/>
    </location>
</feature>
<dbReference type="Proteomes" id="UP001595377">
    <property type="component" value="Unassembled WGS sequence"/>
</dbReference>
<feature type="transmembrane region" description="Helical" evidence="3">
    <location>
        <begin position="191"/>
        <end position="209"/>
    </location>
</feature>
<feature type="transmembrane region" description="Helical" evidence="3">
    <location>
        <begin position="62"/>
        <end position="84"/>
    </location>
</feature>
<evidence type="ECO:0000259" key="4">
    <source>
        <dbReference type="PROSITE" id="PS50887"/>
    </source>
</evidence>
<name>A0ABV7DAP6_9HYPH</name>
<protein>
    <recommendedName>
        <fullName evidence="1">diguanylate cyclase</fullName>
        <ecNumber evidence="1">2.7.7.65</ecNumber>
    </recommendedName>
</protein>
<sequence length="384" mass="41154">MAPDYKTLLLAIGLSGMCLAATLFASWLSARVERFLLSWAVGIGFIVLAVAAYGLYVERPDPVLGCLYFALQFAGFAFIYGAAYRFRTASPGRHRIAFVFLLCMAPSAPFLLMGLSGIAFIVFNLLVAVLLALTACEYWKGREEAPLPLTGIFLLYMLTAASFLLCAGMLVKARAWVLAGAPNNWAEDLNLVMAIIGITGIGAMSLALNQWRIAGSNRRAAMTDALTGLLNRRALFDRYGEDPVGPYAAVIAFDLDNFKAVNDRHGHAAGDAVLRVFARVLMENMPTAAIAARLGGEEFALVLDRTPPDRAAHAAESIRIAFAAEPIVVSGIALTCTVSAGVAHAGNEPLSFDALLAVADKALYASKQEGRNRVSASREMRRTA</sequence>
<dbReference type="EC" id="2.7.7.65" evidence="1"/>
<evidence type="ECO:0000256" key="2">
    <source>
        <dbReference type="ARBA" id="ARBA00034247"/>
    </source>
</evidence>
<evidence type="ECO:0000256" key="3">
    <source>
        <dbReference type="SAM" id="Phobius"/>
    </source>
</evidence>
<feature type="domain" description="GGDEF" evidence="4">
    <location>
        <begin position="246"/>
        <end position="379"/>
    </location>
</feature>
<dbReference type="PROSITE" id="PS50887">
    <property type="entry name" value="GGDEF"/>
    <property type="match status" value="1"/>
</dbReference>
<dbReference type="Pfam" id="PF00990">
    <property type="entry name" value="GGDEF"/>
    <property type="match status" value="1"/>
</dbReference>
<dbReference type="CDD" id="cd01949">
    <property type="entry name" value="GGDEF"/>
    <property type="match status" value="1"/>
</dbReference>
<comment type="catalytic activity">
    <reaction evidence="2">
        <text>2 GTP = 3',3'-c-di-GMP + 2 diphosphate</text>
        <dbReference type="Rhea" id="RHEA:24898"/>
        <dbReference type="ChEBI" id="CHEBI:33019"/>
        <dbReference type="ChEBI" id="CHEBI:37565"/>
        <dbReference type="ChEBI" id="CHEBI:58805"/>
        <dbReference type="EC" id="2.7.7.65"/>
    </reaction>
</comment>
<organism evidence="5 6">
    <name type="scientific">Shinella pollutisoli</name>
    <dbReference type="NCBI Taxonomy" id="2250594"/>
    <lineage>
        <taxon>Bacteria</taxon>
        <taxon>Pseudomonadati</taxon>
        <taxon>Pseudomonadota</taxon>
        <taxon>Alphaproteobacteria</taxon>
        <taxon>Hyphomicrobiales</taxon>
        <taxon>Rhizobiaceae</taxon>
        <taxon>Shinella</taxon>
    </lineage>
</organism>
<dbReference type="RefSeq" id="WP_257313863.1">
    <property type="nucleotide sequence ID" value="NZ_JANFDG010000005.1"/>
</dbReference>
<dbReference type="EMBL" id="JBHRSP010000002">
    <property type="protein sequence ID" value="MFC3071820.1"/>
    <property type="molecule type" value="Genomic_DNA"/>
</dbReference>